<dbReference type="InterPro" id="IPR009246">
    <property type="entry name" value="EutC"/>
</dbReference>
<dbReference type="GO" id="GO:0006520">
    <property type="term" value="P:amino acid metabolic process"/>
    <property type="evidence" value="ECO:0007669"/>
    <property type="project" value="InterPro"/>
</dbReference>
<evidence type="ECO:0000256" key="5">
    <source>
        <dbReference type="HAMAP-Rule" id="MF_00601"/>
    </source>
</evidence>
<dbReference type="KEGG" id="cmet:K6K41_08915"/>
<comment type="function">
    <text evidence="5">Catalyzes the deamination of various vicinal amino-alcohols to oxo compounds. Allows this organism to utilize ethanolamine as the sole source of nitrogen and carbon in the presence of external vitamin B12.</text>
</comment>
<dbReference type="InterPro" id="IPR042251">
    <property type="entry name" value="EutC_C"/>
</dbReference>
<comment type="subcellular location">
    <subcellularLocation>
        <location evidence="5">Bacterial microcompartment</location>
    </subcellularLocation>
</comment>
<evidence type="ECO:0000313" key="7">
    <source>
        <dbReference type="Proteomes" id="UP000825701"/>
    </source>
</evidence>
<dbReference type="Gene3D" id="1.10.30.40">
    <property type="entry name" value="Ethanolamine ammonia-lyase light chain (EutC), N-terminal domain"/>
    <property type="match status" value="1"/>
</dbReference>
<sequence length="264" mass="27610">MDDLPNSRPTDPRPQDPWKALRAATAARVGLGRSGDAMPLSAVLEFQQAHAMARDAVHAPLDIDALEAALKPLECLRVTSEAAGRAEYLRRPDLGRKLDRESASALDAAETGADVAFVIADGLSATAVQMHAANLVHACMERISGLKVAPVVLASQARVALGDDVGERLGAKLVAVLIGERPGLSVAESLGVYLTFGPKRGRRDHERNCISNVHGKGGLTYAQAADKLAWLATSALRLGLTGVKLKDDVDALAAPPKEALPGGG</sequence>
<comment type="catalytic activity">
    <reaction evidence="5">
        <text>ethanolamine = acetaldehyde + NH4(+)</text>
        <dbReference type="Rhea" id="RHEA:15313"/>
        <dbReference type="ChEBI" id="CHEBI:15343"/>
        <dbReference type="ChEBI" id="CHEBI:28938"/>
        <dbReference type="ChEBI" id="CHEBI:57603"/>
        <dbReference type="EC" id="4.3.1.7"/>
    </reaction>
</comment>
<dbReference type="HAMAP" id="MF_00601">
    <property type="entry name" value="EutC"/>
    <property type="match status" value="1"/>
</dbReference>
<name>A0A9E6RB54_9HYPH</name>
<dbReference type="PANTHER" id="PTHR39330:SF1">
    <property type="entry name" value="ETHANOLAMINE AMMONIA-LYASE SMALL SUBUNIT"/>
    <property type="match status" value="1"/>
</dbReference>
<dbReference type="GO" id="GO:0046336">
    <property type="term" value="P:ethanolamine catabolic process"/>
    <property type="evidence" value="ECO:0007669"/>
    <property type="project" value="UniProtKB-UniRule"/>
</dbReference>
<feature type="binding site" evidence="5">
    <location>
        <position position="159"/>
    </location>
    <ligand>
        <name>adenosylcob(III)alamin</name>
        <dbReference type="ChEBI" id="CHEBI:18408"/>
    </ligand>
</feature>
<keyword evidence="3 5" id="KW-0170">Cobalt</keyword>
<dbReference type="PANTHER" id="PTHR39330">
    <property type="entry name" value="ETHANOLAMINE AMMONIA-LYASE LIGHT CHAIN"/>
    <property type="match status" value="1"/>
</dbReference>
<gene>
    <name evidence="5 6" type="primary">eutC</name>
    <name evidence="6" type="ORF">K6K41_08915</name>
</gene>
<dbReference type="RefSeq" id="WP_261404813.1">
    <property type="nucleotide sequence ID" value="NZ_CP081869.1"/>
</dbReference>
<evidence type="ECO:0000256" key="4">
    <source>
        <dbReference type="ARBA" id="ARBA00024446"/>
    </source>
</evidence>
<protein>
    <recommendedName>
        <fullName evidence="5">Ethanolamine ammonia-lyase small subunit</fullName>
        <shortName evidence="5">EAL small subunit</shortName>
        <ecNumber evidence="5">4.3.1.7</ecNumber>
    </recommendedName>
</protein>
<evidence type="ECO:0000256" key="2">
    <source>
        <dbReference type="ARBA" id="ARBA00023239"/>
    </source>
</evidence>
<keyword evidence="1 5" id="KW-0846">Cobalamin</keyword>
<keyword evidence="2 5" id="KW-0456">Lyase</keyword>
<dbReference type="PIRSF" id="PIRSF018982">
    <property type="entry name" value="EutC"/>
    <property type="match status" value="1"/>
</dbReference>
<keyword evidence="7" id="KW-1185">Reference proteome</keyword>
<dbReference type="GO" id="GO:0031471">
    <property type="term" value="C:ethanolamine degradation polyhedral organelle"/>
    <property type="evidence" value="ECO:0007669"/>
    <property type="project" value="UniProtKB-UniRule"/>
</dbReference>
<proteinExistence type="inferred from homology"/>
<evidence type="ECO:0000256" key="1">
    <source>
        <dbReference type="ARBA" id="ARBA00022628"/>
    </source>
</evidence>
<comment type="subunit">
    <text evidence="5">The basic unit is a heterodimer which dimerizes to form tetramers. The heterotetramers trimerize; 6 large subunits form a core ring with 6 small subunits projecting outwards.</text>
</comment>
<dbReference type="AlphaFoldDB" id="A0A9E6RB54"/>
<accession>A0A9E6RB54</accession>
<dbReference type="InterPro" id="IPR042255">
    <property type="entry name" value="EutC_N"/>
</dbReference>
<feature type="binding site" evidence="5">
    <location>
        <position position="180"/>
    </location>
    <ligand>
        <name>adenosylcob(III)alamin</name>
        <dbReference type="ChEBI" id="CHEBI:18408"/>
    </ligand>
</feature>
<dbReference type="Pfam" id="PF05985">
    <property type="entry name" value="EutC"/>
    <property type="match status" value="1"/>
</dbReference>
<dbReference type="GO" id="GO:0009350">
    <property type="term" value="C:ethanolamine ammonia-lyase complex"/>
    <property type="evidence" value="ECO:0007669"/>
    <property type="project" value="UniProtKB-UniRule"/>
</dbReference>
<feature type="binding site" evidence="5">
    <location>
        <position position="209"/>
    </location>
    <ligand>
        <name>adenosylcob(III)alamin</name>
        <dbReference type="ChEBI" id="CHEBI:18408"/>
    </ligand>
</feature>
<organism evidence="6 7">
    <name type="scientific">Chenggangzhangella methanolivorans</name>
    <dbReference type="NCBI Taxonomy" id="1437009"/>
    <lineage>
        <taxon>Bacteria</taxon>
        <taxon>Pseudomonadati</taxon>
        <taxon>Pseudomonadota</taxon>
        <taxon>Alphaproteobacteria</taxon>
        <taxon>Hyphomicrobiales</taxon>
        <taxon>Methylopilaceae</taxon>
        <taxon>Chenggangzhangella</taxon>
    </lineage>
</organism>
<dbReference type="EMBL" id="CP081869">
    <property type="protein sequence ID" value="QZO01526.1"/>
    <property type="molecule type" value="Genomic_DNA"/>
</dbReference>
<comment type="cofactor">
    <cofactor evidence="5">
        <name>adenosylcob(III)alamin</name>
        <dbReference type="ChEBI" id="CHEBI:18408"/>
    </cofactor>
    <text evidence="5">Binds between the large and small subunits.</text>
</comment>
<reference evidence="6" key="1">
    <citation type="submission" date="2021-08" db="EMBL/GenBank/DDBJ databases">
        <authorList>
            <person name="Zhang H."/>
            <person name="Xu M."/>
            <person name="Yu Z."/>
            <person name="Yang L."/>
            <person name="Cai Y."/>
        </authorList>
    </citation>
    <scope>NUCLEOTIDE SEQUENCE</scope>
    <source>
        <strain evidence="6">CHL1</strain>
    </source>
</reference>
<comment type="similarity">
    <text evidence="5">Belongs to the EutC family.</text>
</comment>
<dbReference type="EC" id="4.3.1.7" evidence="5"/>
<comment type="pathway">
    <text evidence="5">Amine and polyamine degradation; ethanolamine degradation.</text>
</comment>
<evidence type="ECO:0000313" key="6">
    <source>
        <dbReference type="EMBL" id="QZO01526.1"/>
    </source>
</evidence>
<dbReference type="GO" id="GO:0008851">
    <property type="term" value="F:ethanolamine ammonia-lyase activity"/>
    <property type="evidence" value="ECO:0007669"/>
    <property type="project" value="UniProtKB-UniRule"/>
</dbReference>
<keyword evidence="4 5" id="KW-1283">Bacterial microcompartment</keyword>
<dbReference type="Gene3D" id="3.40.50.11240">
    <property type="entry name" value="Ethanolamine ammonia-lyase light chain (EutC)"/>
    <property type="match status" value="1"/>
</dbReference>
<dbReference type="NCBIfam" id="NF003971">
    <property type="entry name" value="PRK05465.1"/>
    <property type="match status" value="1"/>
</dbReference>
<evidence type="ECO:0000256" key="3">
    <source>
        <dbReference type="ARBA" id="ARBA00023285"/>
    </source>
</evidence>
<dbReference type="Proteomes" id="UP000825701">
    <property type="component" value="Chromosome"/>
</dbReference>
<dbReference type="GO" id="GO:0031419">
    <property type="term" value="F:cobalamin binding"/>
    <property type="evidence" value="ECO:0007669"/>
    <property type="project" value="UniProtKB-UniRule"/>
</dbReference>